<evidence type="ECO:0000313" key="2">
    <source>
        <dbReference type="EMBL" id="PQD95233.1"/>
    </source>
</evidence>
<comment type="caution">
    <text evidence="2">The sequence shown here is derived from an EMBL/GenBank/DDBJ whole genome shotgun (WGS) entry which is preliminary data.</text>
</comment>
<evidence type="ECO:0000313" key="3">
    <source>
        <dbReference type="Proteomes" id="UP000239663"/>
    </source>
</evidence>
<dbReference type="RefSeq" id="WP_104849492.1">
    <property type="nucleotide sequence ID" value="NZ_PKOZ01000005.1"/>
</dbReference>
<feature type="transmembrane region" description="Helical" evidence="1">
    <location>
        <begin position="6"/>
        <end position="25"/>
    </location>
</feature>
<keyword evidence="1" id="KW-1133">Transmembrane helix</keyword>
<evidence type="ECO:0000256" key="1">
    <source>
        <dbReference type="SAM" id="Phobius"/>
    </source>
</evidence>
<accession>A0A2S7MZQ2</accession>
<organism evidence="2 3">
    <name type="scientific">Pradoshia eiseniae</name>
    <dbReference type="NCBI Taxonomy" id="2064768"/>
    <lineage>
        <taxon>Bacteria</taxon>
        <taxon>Bacillati</taxon>
        <taxon>Bacillota</taxon>
        <taxon>Bacilli</taxon>
        <taxon>Bacillales</taxon>
        <taxon>Bacillaceae</taxon>
        <taxon>Pradoshia</taxon>
    </lineage>
</organism>
<reference evidence="2 3" key="1">
    <citation type="submission" date="2017-12" db="EMBL/GenBank/DDBJ databases">
        <title>Taxonomic description and draft genome of Pradoshia cofamensis Gen. nov., sp. nov., a thermotolerant bacillale isolated from anterior gut of earthworm Eisenia fetida.</title>
        <authorList>
            <person name="Saha T."/>
            <person name="Chakraborty R."/>
        </authorList>
    </citation>
    <scope>NUCLEOTIDE SEQUENCE [LARGE SCALE GENOMIC DNA]</scope>
    <source>
        <strain evidence="2 3">EAG3</strain>
    </source>
</reference>
<dbReference type="Proteomes" id="UP000239663">
    <property type="component" value="Unassembled WGS sequence"/>
</dbReference>
<sequence>MIKVSYNVLGSAVYLVGLALVLKFPGQESMVGNQLFEEFSWTQEGLFGLSTVWLVAASIQFIGVLLLIKWFTDEYPTHRRKFRYLEPLFLIAAVVIPSIAVNNLFKMGEDVYAYSGQSGADAVLYLHEESSCAQRTDGETVECSIVLRNFQHHSQQIKLVFPEIEGLHKEKVTTAYLQQREKRAIKVSFSPEELKHHDDIPNFQIES</sequence>
<gene>
    <name evidence="2" type="ORF">CYL18_10655</name>
</gene>
<dbReference type="AlphaFoldDB" id="A0A2S7MZQ2"/>
<feature type="transmembrane region" description="Helical" evidence="1">
    <location>
        <begin position="46"/>
        <end position="68"/>
    </location>
</feature>
<keyword evidence="1" id="KW-0812">Transmembrane</keyword>
<feature type="transmembrane region" description="Helical" evidence="1">
    <location>
        <begin position="88"/>
        <end position="105"/>
    </location>
</feature>
<proteinExistence type="predicted"/>
<keyword evidence="1" id="KW-0472">Membrane</keyword>
<dbReference type="EMBL" id="PKOZ01000005">
    <property type="protein sequence ID" value="PQD95233.1"/>
    <property type="molecule type" value="Genomic_DNA"/>
</dbReference>
<keyword evidence="3" id="KW-1185">Reference proteome</keyword>
<name>A0A2S7MZQ2_9BACI</name>
<protein>
    <submittedName>
        <fullName evidence="2">Uncharacterized protein</fullName>
    </submittedName>
</protein>
<dbReference type="OrthoDB" id="2870195at2"/>